<organism evidence="10">
    <name type="scientific">Pseudothermotoga hypogea</name>
    <dbReference type="NCBI Taxonomy" id="57487"/>
    <lineage>
        <taxon>Bacteria</taxon>
        <taxon>Thermotogati</taxon>
        <taxon>Thermotogota</taxon>
        <taxon>Thermotogae</taxon>
        <taxon>Thermotogales</taxon>
        <taxon>Thermotogaceae</taxon>
        <taxon>Pseudothermotoga</taxon>
    </lineage>
</organism>
<dbReference type="AlphaFoldDB" id="A0A832I5Q2"/>
<dbReference type="InterPro" id="IPR000515">
    <property type="entry name" value="MetI-like"/>
</dbReference>
<comment type="caution">
    <text evidence="10">The sequence shown here is derived from an EMBL/GenBank/DDBJ whole genome shotgun (WGS) entry which is preliminary data.</text>
</comment>
<feature type="transmembrane region" description="Helical" evidence="8">
    <location>
        <begin position="141"/>
        <end position="167"/>
    </location>
</feature>
<evidence type="ECO:0000256" key="6">
    <source>
        <dbReference type="ARBA" id="ARBA00022989"/>
    </source>
</evidence>
<evidence type="ECO:0000256" key="5">
    <source>
        <dbReference type="ARBA" id="ARBA00022692"/>
    </source>
</evidence>
<feature type="transmembrane region" description="Helical" evidence="8">
    <location>
        <begin position="66"/>
        <end position="86"/>
    </location>
</feature>
<keyword evidence="4" id="KW-1003">Cell membrane</keyword>
<keyword evidence="6 8" id="KW-1133">Transmembrane helix</keyword>
<evidence type="ECO:0000256" key="1">
    <source>
        <dbReference type="ARBA" id="ARBA00004651"/>
    </source>
</evidence>
<comment type="subcellular location">
    <subcellularLocation>
        <location evidence="1 8">Cell membrane</location>
        <topology evidence="1 8">Multi-pass membrane protein</topology>
    </subcellularLocation>
</comment>
<dbReference type="PANTHER" id="PTHR42929:SF1">
    <property type="entry name" value="INNER MEMBRANE ABC TRANSPORTER PERMEASE PROTEIN YDCU-RELATED"/>
    <property type="match status" value="1"/>
</dbReference>
<evidence type="ECO:0000313" key="10">
    <source>
        <dbReference type="EMBL" id="HGZ79443.1"/>
    </source>
</evidence>
<dbReference type="GO" id="GO:0005886">
    <property type="term" value="C:plasma membrane"/>
    <property type="evidence" value="ECO:0007669"/>
    <property type="project" value="UniProtKB-SubCell"/>
</dbReference>
<evidence type="ECO:0000256" key="7">
    <source>
        <dbReference type="ARBA" id="ARBA00023136"/>
    </source>
</evidence>
<dbReference type="EMBL" id="DTKQ01000041">
    <property type="protein sequence ID" value="HGZ79443.1"/>
    <property type="molecule type" value="Genomic_DNA"/>
</dbReference>
<sequence length="277" mass="30617">MSEKPRLGYILMILPILIFIGLFVFYPYVIIVIRAFKDNYTGAFTLRNLQNVFKISAFRTSVLNSLWFSFLTTLVSSVFGSLVGWVSTKISDRSRNVLMSLFSVPMTLSGLVVAFSFIVLLGRNGVFNIILRGAGLPTFNLYSWGGLVIAYSFFNIPLFSLTMIGAFKNLDMSLVEAARNLGANIVQTWFYVVIPVLIPAFLAAFSIVFAGMMGAFGTVLALTGLSRSLLSLQIYSHVSESYYNVPQADAFALVLGSIVAMVLVVINFLERKVRVKS</sequence>
<dbReference type="CDD" id="cd06261">
    <property type="entry name" value="TM_PBP2"/>
    <property type="match status" value="1"/>
</dbReference>
<dbReference type="Pfam" id="PF00528">
    <property type="entry name" value="BPD_transp_1"/>
    <property type="match status" value="1"/>
</dbReference>
<keyword evidence="5 8" id="KW-0812">Transmembrane</keyword>
<feature type="domain" description="ABC transmembrane type-1" evidence="9">
    <location>
        <begin position="62"/>
        <end position="270"/>
    </location>
</feature>
<reference evidence="10" key="1">
    <citation type="journal article" date="2020" name="mSystems">
        <title>Genome- and Community-Level Interaction Insights into Carbon Utilization and Element Cycling Functions of Hydrothermarchaeota in Hydrothermal Sediment.</title>
        <authorList>
            <person name="Zhou Z."/>
            <person name="Liu Y."/>
            <person name="Xu W."/>
            <person name="Pan J."/>
            <person name="Luo Z.H."/>
            <person name="Li M."/>
        </authorList>
    </citation>
    <scope>NUCLEOTIDE SEQUENCE [LARGE SCALE GENOMIC DNA]</scope>
    <source>
        <strain evidence="10">SpSt-86</strain>
    </source>
</reference>
<dbReference type="PROSITE" id="PS50928">
    <property type="entry name" value="ABC_TM1"/>
    <property type="match status" value="1"/>
</dbReference>
<dbReference type="Gene3D" id="1.10.3720.10">
    <property type="entry name" value="MetI-like"/>
    <property type="match status" value="1"/>
</dbReference>
<gene>
    <name evidence="10" type="ORF">ENW55_05630</name>
</gene>
<feature type="transmembrane region" description="Helical" evidence="8">
    <location>
        <begin position="98"/>
        <end position="121"/>
    </location>
</feature>
<evidence type="ECO:0000256" key="3">
    <source>
        <dbReference type="ARBA" id="ARBA00022448"/>
    </source>
</evidence>
<evidence type="ECO:0000256" key="2">
    <source>
        <dbReference type="ARBA" id="ARBA00007069"/>
    </source>
</evidence>
<dbReference type="InterPro" id="IPR035906">
    <property type="entry name" value="MetI-like_sf"/>
</dbReference>
<feature type="transmembrane region" description="Helical" evidence="8">
    <location>
        <begin position="7"/>
        <end position="36"/>
    </location>
</feature>
<dbReference type="PANTHER" id="PTHR42929">
    <property type="entry name" value="INNER MEMBRANE ABC TRANSPORTER PERMEASE PROTEIN YDCU-RELATED-RELATED"/>
    <property type="match status" value="1"/>
</dbReference>
<feature type="transmembrane region" description="Helical" evidence="8">
    <location>
        <begin position="188"/>
        <end position="221"/>
    </location>
</feature>
<dbReference type="GO" id="GO:0055085">
    <property type="term" value="P:transmembrane transport"/>
    <property type="evidence" value="ECO:0007669"/>
    <property type="project" value="InterPro"/>
</dbReference>
<evidence type="ECO:0000256" key="4">
    <source>
        <dbReference type="ARBA" id="ARBA00022475"/>
    </source>
</evidence>
<keyword evidence="3 8" id="KW-0813">Transport</keyword>
<dbReference type="SUPFAM" id="SSF161098">
    <property type="entry name" value="MetI-like"/>
    <property type="match status" value="1"/>
</dbReference>
<protein>
    <submittedName>
        <fullName evidence="10">ABC transporter permease subunit</fullName>
    </submittedName>
</protein>
<evidence type="ECO:0000259" key="9">
    <source>
        <dbReference type="PROSITE" id="PS50928"/>
    </source>
</evidence>
<name>A0A832I5Q2_9THEM</name>
<evidence type="ECO:0000256" key="8">
    <source>
        <dbReference type="RuleBase" id="RU363032"/>
    </source>
</evidence>
<keyword evidence="7 8" id="KW-0472">Membrane</keyword>
<proteinExistence type="inferred from homology"/>
<comment type="similarity">
    <text evidence="2">Belongs to the binding-protein-dependent transport system permease family. CysTW subfamily.</text>
</comment>
<feature type="transmembrane region" description="Helical" evidence="8">
    <location>
        <begin position="250"/>
        <end position="269"/>
    </location>
</feature>
<accession>A0A832I5Q2</accession>